<name>A0A939BB85_9BIFI</name>
<dbReference type="SUPFAM" id="SSF109854">
    <property type="entry name" value="DinB/YfiT-like putative metalloenzymes"/>
    <property type="match status" value="1"/>
</dbReference>
<evidence type="ECO:0000313" key="1">
    <source>
        <dbReference type="EMBL" id="MBM6700686.1"/>
    </source>
</evidence>
<reference evidence="1" key="1">
    <citation type="submission" date="2020-08" db="EMBL/GenBank/DDBJ databases">
        <authorList>
            <person name="Cejkova D."/>
            <person name="Kubasova T."/>
            <person name="Jahodarova E."/>
            <person name="Rychlik I."/>
        </authorList>
    </citation>
    <scope>NUCLEOTIDE SEQUENCE</scope>
    <source>
        <strain evidence="1">An836</strain>
    </source>
</reference>
<dbReference type="Proteomes" id="UP000718821">
    <property type="component" value="Unassembled WGS sequence"/>
</dbReference>
<accession>A0A939BB85</accession>
<gene>
    <name evidence="1" type="ORF">H7U32_10440</name>
</gene>
<dbReference type="InterPro" id="IPR034660">
    <property type="entry name" value="DinB/YfiT-like"/>
</dbReference>
<proteinExistence type="predicted"/>
<reference evidence="1" key="2">
    <citation type="journal article" date="2021" name="Sci. Rep.">
        <title>The distribution of antibiotic resistance genes in chicken gut microbiota commensals.</title>
        <authorList>
            <person name="Juricova H."/>
            <person name="Matiasovicova J."/>
            <person name="Kubasova T."/>
            <person name="Cejkova D."/>
            <person name="Rychlik I."/>
        </authorList>
    </citation>
    <scope>NUCLEOTIDE SEQUENCE</scope>
    <source>
        <strain evidence="1">An836</strain>
    </source>
</reference>
<sequence>MENVADRTRRPFVLDEATAMLSRTPAALDTLLRDLPDHWVSAHEGGATWSPLDVVGHLIHGDRTDWVPRARMILEHGEARTFEPFDRFAQLTVSA</sequence>
<comment type="caution">
    <text evidence="1">The sequence shown here is derived from an EMBL/GenBank/DDBJ whole genome shotgun (WGS) entry which is preliminary data.</text>
</comment>
<dbReference type="AlphaFoldDB" id="A0A939BB85"/>
<dbReference type="Gene3D" id="1.20.120.450">
    <property type="entry name" value="dinb family like domain"/>
    <property type="match status" value="1"/>
</dbReference>
<evidence type="ECO:0000313" key="2">
    <source>
        <dbReference type="Proteomes" id="UP000718821"/>
    </source>
</evidence>
<organism evidence="1 2">
    <name type="scientific">Bifidobacterium pullorum subsp. saeculare</name>
    <dbReference type="NCBI Taxonomy" id="78257"/>
    <lineage>
        <taxon>Bacteria</taxon>
        <taxon>Bacillati</taxon>
        <taxon>Actinomycetota</taxon>
        <taxon>Actinomycetes</taxon>
        <taxon>Bifidobacteriales</taxon>
        <taxon>Bifidobacteriaceae</taxon>
        <taxon>Bifidobacterium</taxon>
    </lineage>
</organism>
<keyword evidence="2" id="KW-1185">Reference proteome</keyword>
<protein>
    <submittedName>
        <fullName evidence="1">DinB family protein</fullName>
    </submittedName>
</protein>
<feature type="non-terminal residue" evidence="1">
    <location>
        <position position="95"/>
    </location>
</feature>
<dbReference type="EMBL" id="JACLYU010000271">
    <property type="protein sequence ID" value="MBM6700686.1"/>
    <property type="molecule type" value="Genomic_DNA"/>
</dbReference>